<dbReference type="EMBL" id="GDHC01020793">
    <property type="protein sequence ID" value="JAP97835.1"/>
    <property type="molecule type" value="Transcribed_RNA"/>
</dbReference>
<feature type="non-terminal residue" evidence="1">
    <location>
        <position position="100"/>
    </location>
</feature>
<evidence type="ECO:0000313" key="1">
    <source>
        <dbReference type="EMBL" id="JAG20708.1"/>
    </source>
</evidence>
<name>A0A0A9XPG3_LYGHE</name>
<dbReference type="EMBL" id="GBHO01022896">
    <property type="protein sequence ID" value="JAG20708.1"/>
    <property type="molecule type" value="Transcribed_RNA"/>
</dbReference>
<sequence length="100" mass="10894">MSRNPFLNERFGDVLRVATKESGVQKSSNNTVIHKCASNTFDDGNKGDYDASIGFSHFPNSSYMKISVFRPSSQCDCEKAIAEVGNVDDKTVCRSSSSSS</sequence>
<accession>A0A0A9XPG3</accession>
<reference evidence="1" key="2">
    <citation type="submission" date="2014-07" db="EMBL/GenBank/DDBJ databases">
        <authorList>
            <person name="Hull J."/>
        </authorList>
    </citation>
    <scope>NUCLEOTIDE SEQUENCE</scope>
</reference>
<protein>
    <submittedName>
        <fullName evidence="1">Enolase</fullName>
    </submittedName>
</protein>
<gene>
    <name evidence="1" type="primary">eno_6</name>
    <name evidence="1" type="ORF">CM83_26127</name>
    <name evidence="2" type="ORF">g.98207</name>
</gene>
<proteinExistence type="predicted"/>
<evidence type="ECO:0000313" key="2">
    <source>
        <dbReference type="EMBL" id="JAP97835.1"/>
    </source>
</evidence>
<reference evidence="1" key="1">
    <citation type="journal article" date="2014" name="PLoS ONE">
        <title>Transcriptome-Based Identification of ABC Transporters in the Western Tarnished Plant Bug Lygus hesperus.</title>
        <authorList>
            <person name="Hull J.J."/>
            <person name="Chaney K."/>
            <person name="Geib S.M."/>
            <person name="Fabrick J.A."/>
            <person name="Brent C.S."/>
            <person name="Walsh D."/>
            <person name="Lavine L.C."/>
        </authorList>
    </citation>
    <scope>NUCLEOTIDE SEQUENCE</scope>
</reference>
<reference evidence="2" key="3">
    <citation type="journal article" date="2016" name="Gigascience">
        <title>De novo construction of an expanded transcriptome assembly for the western tarnished plant bug, Lygus hesperus.</title>
        <authorList>
            <person name="Tassone E.E."/>
            <person name="Geib S.M."/>
            <person name="Hall B."/>
            <person name="Fabrick J.A."/>
            <person name="Brent C.S."/>
            <person name="Hull J.J."/>
        </authorList>
    </citation>
    <scope>NUCLEOTIDE SEQUENCE</scope>
</reference>
<dbReference type="AlphaFoldDB" id="A0A0A9XPG3"/>
<organism evidence="1">
    <name type="scientific">Lygus hesperus</name>
    <name type="common">Western plant bug</name>
    <dbReference type="NCBI Taxonomy" id="30085"/>
    <lineage>
        <taxon>Eukaryota</taxon>
        <taxon>Metazoa</taxon>
        <taxon>Ecdysozoa</taxon>
        <taxon>Arthropoda</taxon>
        <taxon>Hexapoda</taxon>
        <taxon>Insecta</taxon>
        <taxon>Pterygota</taxon>
        <taxon>Neoptera</taxon>
        <taxon>Paraneoptera</taxon>
        <taxon>Hemiptera</taxon>
        <taxon>Heteroptera</taxon>
        <taxon>Panheteroptera</taxon>
        <taxon>Cimicomorpha</taxon>
        <taxon>Miridae</taxon>
        <taxon>Mirini</taxon>
        <taxon>Lygus</taxon>
    </lineage>
</organism>